<dbReference type="AlphaFoldDB" id="A0A380Z011"/>
<sequence length="35" mass="3818">MRLKLMDAMDRVVEHFAGQEGEAVSRGSLKLGGTK</sequence>
<gene>
    <name evidence="1" type="ORF">NCTC10926_02380</name>
</gene>
<accession>A0A380Z011</accession>
<reference evidence="1 2" key="1">
    <citation type="submission" date="2018-06" db="EMBL/GenBank/DDBJ databases">
        <authorList>
            <consortium name="Pathogen Informatics"/>
            <person name="Doyle S."/>
        </authorList>
    </citation>
    <scope>NUCLEOTIDE SEQUENCE [LARGE SCALE GENOMIC DNA]</scope>
    <source>
        <strain evidence="1 2">NCTC10926</strain>
    </source>
</reference>
<organism evidence="1 2">
    <name type="scientific">Avibacterium paragallinarum</name>
    <name type="common">Haemophilus gallinarum</name>
    <dbReference type="NCBI Taxonomy" id="728"/>
    <lineage>
        <taxon>Bacteria</taxon>
        <taxon>Pseudomonadati</taxon>
        <taxon>Pseudomonadota</taxon>
        <taxon>Gammaproteobacteria</taxon>
        <taxon>Pasteurellales</taxon>
        <taxon>Pasteurellaceae</taxon>
        <taxon>Avibacterium</taxon>
    </lineage>
</organism>
<evidence type="ECO:0000313" key="2">
    <source>
        <dbReference type="Proteomes" id="UP000254620"/>
    </source>
</evidence>
<name>A0A380Z011_AVIPA</name>
<evidence type="ECO:0000313" key="1">
    <source>
        <dbReference type="EMBL" id="SUV40342.1"/>
    </source>
</evidence>
<dbReference type="EMBL" id="UFSW01000002">
    <property type="protein sequence ID" value="SUV40342.1"/>
    <property type="molecule type" value="Genomic_DNA"/>
</dbReference>
<dbReference type="Proteomes" id="UP000254620">
    <property type="component" value="Unassembled WGS sequence"/>
</dbReference>
<proteinExistence type="predicted"/>
<protein>
    <submittedName>
        <fullName evidence="1">Uncharacterized protein</fullName>
    </submittedName>
</protein>